<dbReference type="Gene3D" id="3.40.50.150">
    <property type="entry name" value="Vaccinia Virus protein VP39"/>
    <property type="match status" value="1"/>
</dbReference>
<sequence length="210" mass="23979">MAHKFNPENVHKLEDPSRLELFDPEKVLKEFGIREGLVVLDVGTGPGFYLPYLSKLVGDKGKVYAIDVQEEMIKRAKERVERDGLKNVEVLKSEETRIPLPDNSVDFIFMAFTFHELEDPKAFVEELKRVAKPFAYLAVIDWKKEERDKGPPPEEVLSEWEIGLILDDSGVKVGRVVEIGKYCFGVYAVFPQEEENPLMNVPFRIPPGMA</sequence>
<dbReference type="RefSeq" id="WP_121011469.1">
    <property type="nucleotide sequence ID" value="NZ_RCCJ01000001.1"/>
</dbReference>
<dbReference type="SUPFAM" id="SSF53335">
    <property type="entry name" value="S-adenosyl-L-methionine-dependent methyltransferases"/>
    <property type="match status" value="1"/>
</dbReference>
<dbReference type="OrthoDB" id="9784101at2"/>
<dbReference type="InterPro" id="IPR029063">
    <property type="entry name" value="SAM-dependent_MTases_sf"/>
</dbReference>
<organism evidence="2 3">
    <name type="scientific">Hydrogenivirga caldilitoris</name>
    <dbReference type="NCBI Taxonomy" id="246264"/>
    <lineage>
        <taxon>Bacteria</taxon>
        <taxon>Pseudomonadati</taxon>
        <taxon>Aquificota</taxon>
        <taxon>Aquificia</taxon>
        <taxon>Aquificales</taxon>
        <taxon>Aquificaceae</taxon>
        <taxon>Hydrogenivirga</taxon>
    </lineage>
</organism>
<keyword evidence="3" id="KW-1185">Reference proteome</keyword>
<dbReference type="GO" id="GO:0032259">
    <property type="term" value="P:methylation"/>
    <property type="evidence" value="ECO:0007669"/>
    <property type="project" value="UniProtKB-KW"/>
</dbReference>
<reference evidence="2 3" key="1">
    <citation type="submission" date="2018-10" db="EMBL/GenBank/DDBJ databases">
        <title>Genomic Encyclopedia of Archaeal and Bacterial Type Strains, Phase II (KMG-II): from individual species to whole genera.</title>
        <authorList>
            <person name="Goeker M."/>
        </authorList>
    </citation>
    <scope>NUCLEOTIDE SEQUENCE [LARGE SCALE GENOMIC DNA]</scope>
    <source>
        <strain evidence="2 3">DSM 16510</strain>
    </source>
</reference>
<comment type="caution">
    <text evidence="2">The sequence shown here is derived from an EMBL/GenBank/DDBJ whole genome shotgun (WGS) entry which is preliminary data.</text>
</comment>
<feature type="domain" description="Methyltransferase type 11" evidence="1">
    <location>
        <begin position="40"/>
        <end position="138"/>
    </location>
</feature>
<name>A0A497XRL8_9AQUI</name>
<dbReference type="PANTHER" id="PTHR43591:SF24">
    <property type="entry name" value="2-METHOXY-6-POLYPRENYL-1,4-BENZOQUINOL METHYLASE, MITOCHONDRIAL"/>
    <property type="match status" value="1"/>
</dbReference>
<proteinExistence type="predicted"/>
<dbReference type="GO" id="GO:0008757">
    <property type="term" value="F:S-adenosylmethionine-dependent methyltransferase activity"/>
    <property type="evidence" value="ECO:0007669"/>
    <property type="project" value="InterPro"/>
</dbReference>
<protein>
    <submittedName>
        <fullName evidence="2">Methyltransferase family protein</fullName>
    </submittedName>
</protein>
<dbReference type="PANTHER" id="PTHR43591">
    <property type="entry name" value="METHYLTRANSFERASE"/>
    <property type="match status" value="1"/>
</dbReference>
<dbReference type="Pfam" id="PF08241">
    <property type="entry name" value="Methyltransf_11"/>
    <property type="match status" value="1"/>
</dbReference>
<keyword evidence="2" id="KW-0808">Transferase</keyword>
<accession>A0A497XRL8</accession>
<evidence type="ECO:0000259" key="1">
    <source>
        <dbReference type="Pfam" id="PF08241"/>
    </source>
</evidence>
<evidence type="ECO:0000313" key="2">
    <source>
        <dbReference type="EMBL" id="RLJ70931.1"/>
    </source>
</evidence>
<dbReference type="EMBL" id="RCCJ01000001">
    <property type="protein sequence ID" value="RLJ70931.1"/>
    <property type="molecule type" value="Genomic_DNA"/>
</dbReference>
<keyword evidence="2" id="KW-0489">Methyltransferase</keyword>
<dbReference type="CDD" id="cd02440">
    <property type="entry name" value="AdoMet_MTases"/>
    <property type="match status" value="1"/>
</dbReference>
<dbReference type="InterPro" id="IPR013216">
    <property type="entry name" value="Methyltransf_11"/>
</dbReference>
<evidence type="ECO:0000313" key="3">
    <source>
        <dbReference type="Proteomes" id="UP000267841"/>
    </source>
</evidence>
<dbReference type="AlphaFoldDB" id="A0A497XRL8"/>
<gene>
    <name evidence="2" type="ORF">BCF55_1219</name>
</gene>
<dbReference type="Proteomes" id="UP000267841">
    <property type="component" value="Unassembled WGS sequence"/>
</dbReference>